<sequence>MPQRFSIGYRSGLLKGQSITSGILSRIKFLSEATEKQYKLVFPFIQNPPHARIFTRSLSIGRIGRCSLYQRSNSLTDILA</sequence>
<evidence type="ECO:0000313" key="2">
    <source>
        <dbReference type="Proteomes" id="UP000615446"/>
    </source>
</evidence>
<dbReference type="EMBL" id="BLAL01000257">
    <property type="protein sequence ID" value="GES97341.1"/>
    <property type="molecule type" value="Genomic_DNA"/>
</dbReference>
<dbReference type="Proteomes" id="UP000615446">
    <property type="component" value="Unassembled WGS sequence"/>
</dbReference>
<protein>
    <submittedName>
        <fullName evidence="1">Uncharacterized protein</fullName>
    </submittedName>
</protein>
<accession>A0A8H3QZ37</accession>
<proteinExistence type="predicted"/>
<evidence type="ECO:0000313" key="1">
    <source>
        <dbReference type="EMBL" id="GES97341.1"/>
    </source>
</evidence>
<comment type="caution">
    <text evidence="1">The sequence shown here is derived from an EMBL/GenBank/DDBJ whole genome shotgun (WGS) entry which is preliminary data.</text>
</comment>
<gene>
    <name evidence="1" type="ORF">RCL2_002393500</name>
</gene>
<dbReference type="AlphaFoldDB" id="A0A8H3QZ37"/>
<organism evidence="1 2">
    <name type="scientific">Rhizophagus clarus</name>
    <dbReference type="NCBI Taxonomy" id="94130"/>
    <lineage>
        <taxon>Eukaryota</taxon>
        <taxon>Fungi</taxon>
        <taxon>Fungi incertae sedis</taxon>
        <taxon>Mucoromycota</taxon>
        <taxon>Glomeromycotina</taxon>
        <taxon>Glomeromycetes</taxon>
        <taxon>Glomerales</taxon>
        <taxon>Glomeraceae</taxon>
        <taxon>Rhizophagus</taxon>
    </lineage>
</organism>
<name>A0A8H3QZ37_9GLOM</name>
<reference evidence="1" key="1">
    <citation type="submission" date="2019-10" db="EMBL/GenBank/DDBJ databases">
        <title>Conservation and host-specific expression of non-tandemly repeated heterogenous ribosome RNA gene in arbuscular mycorrhizal fungi.</title>
        <authorList>
            <person name="Maeda T."/>
            <person name="Kobayashi Y."/>
            <person name="Nakagawa T."/>
            <person name="Ezawa T."/>
            <person name="Yamaguchi K."/>
            <person name="Bino T."/>
            <person name="Nishimoto Y."/>
            <person name="Shigenobu S."/>
            <person name="Kawaguchi M."/>
        </authorList>
    </citation>
    <scope>NUCLEOTIDE SEQUENCE</scope>
    <source>
        <strain evidence="1">HR1</strain>
    </source>
</reference>